<dbReference type="PROSITE" id="PS51072">
    <property type="entry name" value="MHD"/>
    <property type="match status" value="1"/>
</dbReference>
<keyword evidence="4 10" id="KW-0963">Cytoplasm</keyword>
<dbReference type="GO" id="GO:0006888">
    <property type="term" value="P:endoplasmic reticulum to Golgi vesicle-mediated transport"/>
    <property type="evidence" value="ECO:0007669"/>
    <property type="project" value="TreeGrafter"/>
</dbReference>
<keyword evidence="6 10" id="KW-0653">Protein transport</keyword>
<dbReference type="OrthoDB" id="10266042at2759"/>
<keyword evidence="14" id="KW-1185">Reference proteome</keyword>
<dbReference type="Proteomes" id="UP000030747">
    <property type="component" value="Unassembled WGS sequence"/>
</dbReference>
<dbReference type="EMBL" id="HG675688">
    <property type="protein sequence ID" value="CDJ42047.1"/>
    <property type="molecule type" value="Genomic_DNA"/>
</dbReference>
<keyword evidence="8 10" id="KW-0472">Membrane</keyword>
<evidence type="ECO:0000256" key="8">
    <source>
        <dbReference type="ARBA" id="ARBA00023136"/>
    </source>
</evidence>
<reference evidence="13" key="1">
    <citation type="submission" date="2013-10" db="EMBL/GenBank/DDBJ databases">
        <title>Genomic analysis of the causative agents of coccidiosis in chickens.</title>
        <authorList>
            <person name="Reid A.J."/>
            <person name="Blake D."/>
            <person name="Billington K."/>
            <person name="Browne H."/>
            <person name="Dunn M."/>
            <person name="Hung S."/>
            <person name="Kawahara F."/>
            <person name="Miranda-Saavedra D."/>
            <person name="Mourier T."/>
            <person name="Nagra H."/>
            <person name="Otto T.D."/>
            <person name="Rawlings N."/>
            <person name="Sanchez A."/>
            <person name="Sanders M."/>
            <person name="Subramaniam C."/>
            <person name="Tay Y."/>
            <person name="Dear P."/>
            <person name="Doerig C."/>
            <person name="Gruber A."/>
            <person name="Parkinson J."/>
            <person name="Shirley M."/>
            <person name="Wan K.L."/>
            <person name="Berriman M."/>
            <person name="Tomley F."/>
            <person name="Pain A."/>
        </authorList>
    </citation>
    <scope>NUCLEOTIDE SEQUENCE [LARGE SCALE GENOMIC DNA]</scope>
    <source>
        <strain evidence="13">Houghton</strain>
    </source>
</reference>
<evidence type="ECO:0000256" key="1">
    <source>
        <dbReference type="ARBA" id="ARBA00004255"/>
    </source>
</evidence>
<comment type="similarity">
    <text evidence="2 10">Belongs to the adaptor complexes medium subunit family. Delta-COP subfamily.</text>
</comment>
<dbReference type="RefSeq" id="XP_013232797.1">
    <property type="nucleotide sequence ID" value="XM_013377343.1"/>
</dbReference>
<sequence length="551" mass="60526">MVVVSACITSRVRPLLARQFVDIRRAKLEGLLNAFVKLVDYSGSDHTYLETESVRYVYQPVENLYLVLITTKGSNIFEDLGTLRMFVSIVQNVMYLHLCGWYGSPLQDTCGESHGNGSLEDSVATHAFDIVFMLDELISGGYREALTLQQIQSYVAMDSHEEKLQKMIAEGKEKEQADRRREIAQRLEKERQLAKKAGKGLDVAAFRGATVASELSRGPPSVPPTHGAPASGTYWGASTPSGGLYDAHQQPSPAGTPGAPRGGQQSKGMQLGVRKPYGGDDGALQNLVPDEQIKQPVELAEAQHDQVLNNPLADPVSILIEERVKASMQAEGVLKEVELQGTFFVTANDPQRGSLAAIQLTPEDRRFKMKSHPNVDKAALAQSNLLQVRDPSRPLPPHQPAPLLKWRINEKDETLVPLTVSCWPSTTPAGTVLTVELEVTDTSKRLEDIRVSFMCPAQANPQVLRTDAGTTEHDGVSVHWFLPEMGEQLSAATIEITANTSLTTLMPFSVEMHSGESICSVEVVQCKHMETKADIPFSLTRRVEYLLTVHP</sequence>
<keyword evidence="9" id="KW-0968">Cytoplasmic vesicle</keyword>
<dbReference type="PANTHER" id="PTHR10121">
    <property type="entry name" value="COATOMER SUBUNIT DELTA"/>
    <property type="match status" value="1"/>
</dbReference>
<dbReference type="GO" id="GO:0000139">
    <property type="term" value="C:Golgi membrane"/>
    <property type="evidence" value="ECO:0007669"/>
    <property type="project" value="UniProtKB-SubCell"/>
</dbReference>
<evidence type="ECO:0000256" key="3">
    <source>
        <dbReference type="ARBA" id="ARBA00022448"/>
    </source>
</evidence>
<evidence type="ECO:0000256" key="6">
    <source>
        <dbReference type="ARBA" id="ARBA00022927"/>
    </source>
</evidence>
<dbReference type="GeneID" id="25251417"/>
<evidence type="ECO:0000256" key="5">
    <source>
        <dbReference type="ARBA" id="ARBA00022892"/>
    </source>
</evidence>
<dbReference type="InterPro" id="IPR011012">
    <property type="entry name" value="Longin-like_dom_sf"/>
</dbReference>
<proteinExistence type="inferred from homology"/>
<dbReference type="PANTHER" id="PTHR10121:SF0">
    <property type="entry name" value="COATOMER SUBUNIT DELTA"/>
    <property type="match status" value="1"/>
</dbReference>
<accession>U6KV99</accession>
<dbReference type="AlphaFoldDB" id="U6KV99"/>
<evidence type="ECO:0000259" key="12">
    <source>
        <dbReference type="PROSITE" id="PS51072"/>
    </source>
</evidence>
<protein>
    <recommendedName>
        <fullName evidence="10">Coatomer subunit delta</fullName>
    </recommendedName>
</protein>
<organism evidence="13 14">
    <name type="scientific">Eimeria tenella</name>
    <name type="common">Coccidian parasite</name>
    <dbReference type="NCBI Taxonomy" id="5802"/>
    <lineage>
        <taxon>Eukaryota</taxon>
        <taxon>Sar</taxon>
        <taxon>Alveolata</taxon>
        <taxon>Apicomplexa</taxon>
        <taxon>Conoidasida</taxon>
        <taxon>Coccidia</taxon>
        <taxon>Eucoccidiorida</taxon>
        <taxon>Eimeriorina</taxon>
        <taxon>Eimeriidae</taxon>
        <taxon>Eimeria</taxon>
    </lineage>
</organism>
<evidence type="ECO:0000256" key="7">
    <source>
        <dbReference type="ARBA" id="ARBA00023034"/>
    </source>
</evidence>
<evidence type="ECO:0000313" key="14">
    <source>
        <dbReference type="Proteomes" id="UP000030747"/>
    </source>
</evidence>
<dbReference type="SUPFAM" id="SSF64356">
    <property type="entry name" value="SNARE-like"/>
    <property type="match status" value="1"/>
</dbReference>
<dbReference type="VEuPathDB" id="ToxoDB:ETH_00011140"/>
<dbReference type="InterPro" id="IPR036168">
    <property type="entry name" value="AP2_Mu_C_sf"/>
</dbReference>
<comment type="subcellular location">
    <subcellularLocation>
        <location evidence="10">Cytoplasm</location>
    </subcellularLocation>
    <subcellularLocation>
        <location evidence="1 10">Golgi apparatus membrane</location>
        <topology evidence="1 10">Peripheral membrane protein</topology>
        <orientation evidence="1 10">Cytoplasmic side</orientation>
    </subcellularLocation>
    <subcellularLocation>
        <location evidence="10">Cytoplasmic vesicle</location>
        <location evidence="10">COPI-coated vesicle membrane</location>
        <topology evidence="10">Peripheral membrane protein</topology>
        <orientation evidence="10">Cytoplasmic side</orientation>
    </subcellularLocation>
</comment>
<dbReference type="GO" id="GO:0051645">
    <property type="term" value="P:Golgi localization"/>
    <property type="evidence" value="ECO:0007669"/>
    <property type="project" value="TreeGrafter"/>
</dbReference>
<dbReference type="SUPFAM" id="SSF49447">
    <property type="entry name" value="Second domain of Mu2 adaptin subunit (ap50) of ap2 adaptor"/>
    <property type="match status" value="1"/>
</dbReference>
<dbReference type="VEuPathDB" id="ToxoDB:ETH2_1149400"/>
<dbReference type="GO" id="GO:0015031">
    <property type="term" value="P:protein transport"/>
    <property type="evidence" value="ECO:0007669"/>
    <property type="project" value="UniProtKB-KW"/>
</dbReference>
<feature type="region of interest" description="Disordered" evidence="11">
    <location>
        <begin position="212"/>
        <end position="285"/>
    </location>
</feature>
<feature type="domain" description="MHD" evidence="12">
    <location>
        <begin position="313"/>
        <end position="551"/>
    </location>
</feature>
<evidence type="ECO:0000256" key="11">
    <source>
        <dbReference type="SAM" id="MobiDB-lite"/>
    </source>
</evidence>
<dbReference type="Pfam" id="PF00928">
    <property type="entry name" value="Adap_comp_sub"/>
    <property type="match status" value="1"/>
</dbReference>
<keyword evidence="3 10" id="KW-0813">Transport</keyword>
<evidence type="ECO:0000256" key="4">
    <source>
        <dbReference type="ARBA" id="ARBA00022490"/>
    </source>
</evidence>
<evidence type="ECO:0000313" key="13">
    <source>
        <dbReference type="EMBL" id="CDJ42047.1"/>
    </source>
</evidence>
<evidence type="ECO:0000256" key="2">
    <source>
        <dbReference type="ARBA" id="ARBA00010516"/>
    </source>
</evidence>
<dbReference type="GO" id="GO:0030126">
    <property type="term" value="C:COPI vesicle coat"/>
    <property type="evidence" value="ECO:0007669"/>
    <property type="project" value="UniProtKB-UniRule"/>
</dbReference>
<comment type="function">
    <text evidence="10">The coatomer is a cytosolic protein complex that binds to dilysine motifs and reversibly associates with Golgi non-clathrin-coated vesicles, which further mediate biosynthetic protein transport from the ER, via the Golgi up to the trans Golgi network.</text>
</comment>
<name>U6KV99_EIMTE</name>
<gene>
    <name evidence="13" type="ORF">ETH_00011140</name>
</gene>
<reference evidence="13" key="2">
    <citation type="submission" date="2013-10" db="EMBL/GenBank/DDBJ databases">
        <authorList>
            <person name="Aslett M."/>
        </authorList>
    </citation>
    <scope>NUCLEOTIDE SEQUENCE [LARGE SCALE GENOMIC DNA]</scope>
    <source>
        <strain evidence="13">Houghton</strain>
    </source>
</reference>
<comment type="subunit">
    <text evidence="10">Oligomeric complex that consists of at least the alpha, beta, beta', gamma, delta, epsilon and zeta subunits.</text>
</comment>
<evidence type="ECO:0000256" key="9">
    <source>
        <dbReference type="ARBA" id="ARBA00023329"/>
    </source>
</evidence>
<dbReference type="Gene3D" id="3.30.450.60">
    <property type="match status" value="1"/>
</dbReference>
<keyword evidence="5 10" id="KW-0931">ER-Golgi transport</keyword>
<dbReference type="InterPro" id="IPR028565">
    <property type="entry name" value="MHD"/>
</dbReference>
<dbReference type="GO" id="GO:0006890">
    <property type="term" value="P:retrograde vesicle-mediated transport, Golgi to endoplasmic reticulum"/>
    <property type="evidence" value="ECO:0007669"/>
    <property type="project" value="UniProtKB-UniRule"/>
</dbReference>
<dbReference type="OMA" id="VQFRTHP"/>
<keyword evidence="7 10" id="KW-0333">Golgi apparatus</keyword>
<dbReference type="CDD" id="cd09254">
    <property type="entry name" value="AP_delta-COPI_MHD"/>
    <property type="match status" value="1"/>
</dbReference>
<dbReference type="InterPro" id="IPR027059">
    <property type="entry name" value="Coatomer_dsu"/>
</dbReference>
<dbReference type="CDD" id="cd14830">
    <property type="entry name" value="Delta_COP_N"/>
    <property type="match status" value="1"/>
</dbReference>
<evidence type="ECO:0000256" key="10">
    <source>
        <dbReference type="RuleBase" id="RU366052"/>
    </source>
</evidence>